<evidence type="ECO:0000313" key="3">
    <source>
        <dbReference type="Proteomes" id="UP000831534"/>
    </source>
</evidence>
<organism evidence="2 3">
    <name type="scientific">Conchiformibius kuhniae</name>
    <dbReference type="NCBI Taxonomy" id="211502"/>
    <lineage>
        <taxon>Bacteria</taxon>
        <taxon>Pseudomonadati</taxon>
        <taxon>Pseudomonadota</taxon>
        <taxon>Betaproteobacteria</taxon>
        <taxon>Neisseriales</taxon>
        <taxon>Neisseriaceae</taxon>
        <taxon>Conchiformibius</taxon>
    </lineage>
</organism>
<accession>A0A8T9MWB3</accession>
<evidence type="ECO:0000313" key="2">
    <source>
        <dbReference type="EMBL" id="UOP05125.1"/>
    </source>
</evidence>
<sequence length="82" mass="9140">MTRARTMRYLPFSTIPHPSASDGGRAAAQAPSEHAFPFHFQEHEHDCRNPNPHFQTEKIRSPVGRGGGQHRAVYRCTAVATT</sequence>
<reference evidence="2" key="1">
    <citation type="submission" date="2021-12" db="EMBL/GenBank/DDBJ databases">
        <authorList>
            <person name="Veyrier F.J."/>
        </authorList>
    </citation>
    <scope>NUCLEOTIDE SEQUENCE</scope>
    <source>
        <strain evidence="2">17694</strain>
    </source>
</reference>
<reference evidence="2" key="2">
    <citation type="journal article" date="2022" name="Res Sq">
        <title>Evolution of multicellular longitudinally dividing oral cavity symbionts (Neisseriaceae).</title>
        <authorList>
            <person name="Nyongesa S."/>
            <person name="Weber P."/>
            <person name="Bernet E."/>
            <person name="Pullido F."/>
            <person name="Nieckarz M."/>
            <person name="Delaby M."/>
            <person name="Nieves C."/>
            <person name="Viehboeck T."/>
            <person name="Krause N."/>
            <person name="Rivera-Millot A."/>
            <person name="Nakamura A."/>
            <person name="Vischer N."/>
            <person name="VanNieuwenhze M."/>
            <person name="Brun Y."/>
            <person name="Cava F."/>
            <person name="Bulgheresi S."/>
            <person name="Veyrier F."/>
        </authorList>
    </citation>
    <scope>NUCLEOTIDE SEQUENCE</scope>
    <source>
        <strain evidence="2">17694</strain>
    </source>
</reference>
<proteinExistence type="predicted"/>
<dbReference type="AlphaFoldDB" id="A0A8T9MWB3"/>
<gene>
    <name evidence="2" type="ORF">LVJ77_02275</name>
</gene>
<name>A0A8T9MWB3_9NEIS</name>
<dbReference type="Proteomes" id="UP000831534">
    <property type="component" value="Chromosome"/>
</dbReference>
<protein>
    <submittedName>
        <fullName evidence="2">Uncharacterized protein</fullName>
    </submittedName>
</protein>
<dbReference type="EMBL" id="CP091521">
    <property type="protein sequence ID" value="UOP05125.1"/>
    <property type="molecule type" value="Genomic_DNA"/>
</dbReference>
<evidence type="ECO:0000256" key="1">
    <source>
        <dbReference type="SAM" id="MobiDB-lite"/>
    </source>
</evidence>
<feature type="region of interest" description="Disordered" evidence="1">
    <location>
        <begin position="44"/>
        <end position="69"/>
    </location>
</feature>
<keyword evidence="3" id="KW-1185">Reference proteome</keyword>